<dbReference type="Proteomes" id="UP000010473">
    <property type="component" value="Chromosome"/>
</dbReference>
<gene>
    <name evidence="1" type="ordered locus">Sta7437_2133</name>
</gene>
<protein>
    <submittedName>
        <fullName evidence="1">Uncharacterized protein</fullName>
    </submittedName>
</protein>
<name>K9XT27_STAC7</name>
<dbReference type="KEGG" id="scs:Sta7437_2133"/>
<evidence type="ECO:0000313" key="1">
    <source>
        <dbReference type="EMBL" id="AFZ35683.1"/>
    </source>
</evidence>
<reference evidence="2" key="1">
    <citation type="journal article" date="2013" name="Proc. Natl. Acad. Sci. U.S.A.">
        <title>Improving the coverage of the cyanobacterial phylum using diversity-driven genome sequencing.</title>
        <authorList>
            <person name="Shih P.M."/>
            <person name="Wu D."/>
            <person name="Latifi A."/>
            <person name="Axen S.D."/>
            <person name="Fewer D.P."/>
            <person name="Talla E."/>
            <person name="Calteau A."/>
            <person name="Cai F."/>
            <person name="Tandeau de Marsac N."/>
            <person name="Rippka R."/>
            <person name="Herdman M."/>
            <person name="Sivonen K."/>
            <person name="Coursin T."/>
            <person name="Laurent T."/>
            <person name="Goodwin L."/>
            <person name="Nolan M."/>
            <person name="Davenport K.W."/>
            <person name="Han C.S."/>
            <person name="Rubin E.M."/>
            <person name="Eisen J.A."/>
            <person name="Woyke T."/>
            <person name="Gugger M."/>
            <person name="Kerfeld C.A."/>
        </authorList>
    </citation>
    <scope>NUCLEOTIDE SEQUENCE [LARGE SCALE GENOMIC DNA]</scope>
    <source>
        <strain evidence="2">ATCC 29371 / PCC 7437</strain>
    </source>
</reference>
<dbReference type="eggNOG" id="COG3187">
    <property type="taxonomic scope" value="Bacteria"/>
</dbReference>
<sequence>MIPCASANQPPVPESITWYNCKTREVWTKEKSVWCKELSKLQNTQYQLPDIGEFNLTNGKYKNDAERKVVFFQNTPGTINYDRLPDGTKIATVLLSSNTGGSGIFIHLVVMKEVAGQYQTLATQFLGDRVWVKSVKLAEEQIKVQLIKQGEAEPQCCPTLEVVQTYNLADGKLEQLAEEKIGNVPLDPGRRLFTKLEIPDQVIGEDPLQIAKNLYGAKEIPSEGNFQEELTLIERVFNQPVVLLTQTGLLDDSVEGTRYRLEFKPQGKQWQLIWVGQQNRCYPDRGSQEWNLEPCL</sequence>
<proteinExistence type="predicted"/>
<dbReference type="AlphaFoldDB" id="K9XT27"/>
<keyword evidence="2" id="KW-1185">Reference proteome</keyword>
<accession>K9XT27</accession>
<dbReference type="PATRIC" id="fig|111780.3.peg.2225"/>
<dbReference type="EMBL" id="CP003653">
    <property type="protein sequence ID" value="AFZ35683.1"/>
    <property type="molecule type" value="Genomic_DNA"/>
</dbReference>
<dbReference type="HOGENOM" id="CLU_939794_0_0_3"/>
<evidence type="ECO:0000313" key="2">
    <source>
        <dbReference type="Proteomes" id="UP000010473"/>
    </source>
</evidence>
<organism evidence="1 2">
    <name type="scientific">Stanieria cyanosphaera (strain ATCC 29371 / PCC 7437)</name>
    <dbReference type="NCBI Taxonomy" id="111780"/>
    <lineage>
        <taxon>Bacteria</taxon>
        <taxon>Bacillati</taxon>
        <taxon>Cyanobacteriota</taxon>
        <taxon>Cyanophyceae</taxon>
        <taxon>Pleurocapsales</taxon>
        <taxon>Dermocarpellaceae</taxon>
        <taxon>Stanieria</taxon>
    </lineage>
</organism>